<keyword evidence="1" id="KW-0732">Signal</keyword>
<feature type="domain" description="Restriction endonuclease type IV Mrr" evidence="2">
    <location>
        <begin position="76"/>
        <end position="157"/>
    </location>
</feature>
<dbReference type="Proteomes" id="UP000219788">
    <property type="component" value="Unassembled WGS sequence"/>
</dbReference>
<dbReference type="GO" id="GO:0009307">
    <property type="term" value="P:DNA restriction-modification system"/>
    <property type="evidence" value="ECO:0007669"/>
    <property type="project" value="InterPro"/>
</dbReference>
<reference evidence="4" key="1">
    <citation type="submission" date="2017-09" db="EMBL/GenBank/DDBJ databases">
        <title>FDA dAtabase for Regulatory Grade micrObial Sequences (FDA-ARGOS): Supporting development and validation of Infectious Disease Dx tests.</title>
        <authorList>
            <person name="Goldberg B."/>
            <person name="Campos J."/>
            <person name="Tallon L."/>
            <person name="Sadzewicz L."/>
            <person name="Ott S."/>
            <person name="Zhao X."/>
            <person name="Nagaraj S."/>
            <person name="Vavikolanu K."/>
            <person name="Aluvathingal J."/>
            <person name="Nadendla S."/>
            <person name="Geyer C."/>
            <person name="Sichtig H."/>
        </authorList>
    </citation>
    <scope>NUCLEOTIDE SEQUENCE [LARGE SCALE GENOMIC DNA]</scope>
    <source>
        <strain evidence="4">FDAARGOS_370</strain>
    </source>
</reference>
<dbReference type="Gene3D" id="3.40.1350.10">
    <property type="match status" value="1"/>
</dbReference>
<dbReference type="AlphaFoldDB" id="A0A2A7U423"/>
<dbReference type="InterPro" id="IPR011335">
    <property type="entry name" value="Restrct_endonuc-II-like"/>
</dbReference>
<evidence type="ECO:0000313" key="3">
    <source>
        <dbReference type="EMBL" id="PEH73047.1"/>
    </source>
</evidence>
<feature type="chain" id="PRO_5012089004" description="Restriction endonuclease type IV Mrr domain-containing protein" evidence="1">
    <location>
        <begin position="26"/>
        <end position="321"/>
    </location>
</feature>
<dbReference type="OrthoDB" id="5191874at2"/>
<proteinExistence type="predicted"/>
<accession>A0A2A7U423</accession>
<dbReference type="InterPro" id="IPR011856">
    <property type="entry name" value="tRNA_endonuc-like_dom_sf"/>
</dbReference>
<dbReference type="GO" id="GO:0003677">
    <property type="term" value="F:DNA binding"/>
    <property type="evidence" value="ECO:0007669"/>
    <property type="project" value="InterPro"/>
</dbReference>
<sequence length="321" mass="35959">MRSRVFCCWFSRKCITRWCSGASYAGPLTTALCIFHRARSALVTNENTEYEKLAQEIYQAISDAEAVKNINVQHNVKLPGKSGCNHQIDVYWEFEMMGIKHCVAIECKNYSSEVSVGKVRDFFGVLHDVGNTKGIFVTKVGYQSGAEKFANHYGIVLKELRFPTEKDWEGRVKNIVLTINALFIDIKERSFDVDIDWLLANSNFKEGDQISFGGMADELKIVDSSGKVISTLHELENSLPRDKPAINQEAHPQFSDGFLVDPSSGQRFKINGIRYLYDVVSETQTSISEGDAIAKAILKDVSSGAIKFFDKSGNVRDVRDA</sequence>
<protein>
    <recommendedName>
        <fullName evidence="2">Restriction endonuclease type IV Mrr domain-containing protein</fullName>
    </recommendedName>
</protein>
<feature type="signal peptide" evidence="1">
    <location>
        <begin position="1"/>
        <end position="25"/>
    </location>
</feature>
<gene>
    <name evidence="3" type="ORF">CRM76_14445</name>
</gene>
<dbReference type="InterPro" id="IPR007560">
    <property type="entry name" value="Restrct_endonuc_IV_Mrr"/>
</dbReference>
<comment type="caution">
    <text evidence="3">The sequence shown here is derived from an EMBL/GenBank/DDBJ whole genome shotgun (WGS) entry which is preliminary data.</text>
</comment>
<evidence type="ECO:0000259" key="2">
    <source>
        <dbReference type="Pfam" id="PF04471"/>
    </source>
</evidence>
<dbReference type="EMBL" id="PDDV01000013">
    <property type="protein sequence ID" value="PEH73047.1"/>
    <property type="molecule type" value="Genomic_DNA"/>
</dbReference>
<organism evidence="3 4">
    <name type="scientific">Edwardsiella tarda</name>
    <dbReference type="NCBI Taxonomy" id="636"/>
    <lineage>
        <taxon>Bacteria</taxon>
        <taxon>Pseudomonadati</taxon>
        <taxon>Pseudomonadota</taxon>
        <taxon>Gammaproteobacteria</taxon>
        <taxon>Enterobacterales</taxon>
        <taxon>Hafniaceae</taxon>
        <taxon>Edwardsiella</taxon>
    </lineage>
</organism>
<evidence type="ECO:0000256" key="1">
    <source>
        <dbReference type="SAM" id="SignalP"/>
    </source>
</evidence>
<evidence type="ECO:0000313" key="4">
    <source>
        <dbReference type="Proteomes" id="UP000219788"/>
    </source>
</evidence>
<name>A0A2A7U423_EDWTA</name>
<dbReference type="GO" id="GO:0004519">
    <property type="term" value="F:endonuclease activity"/>
    <property type="evidence" value="ECO:0007669"/>
    <property type="project" value="InterPro"/>
</dbReference>
<dbReference type="Pfam" id="PF04471">
    <property type="entry name" value="Mrr_cat"/>
    <property type="match status" value="1"/>
</dbReference>
<dbReference type="SUPFAM" id="SSF52980">
    <property type="entry name" value="Restriction endonuclease-like"/>
    <property type="match status" value="1"/>
</dbReference>